<protein>
    <submittedName>
        <fullName evidence="2">Uncharacterized protein</fullName>
    </submittedName>
</protein>
<dbReference type="RefSeq" id="WP_254920079.1">
    <property type="nucleotide sequence ID" value="NZ_CM003470.1"/>
</dbReference>
<dbReference type="EMBL" id="UGSO01000003">
    <property type="protein sequence ID" value="SUE07223.1"/>
    <property type="molecule type" value="Genomic_DNA"/>
</dbReference>
<keyword evidence="3" id="KW-1185">Reference proteome</keyword>
<evidence type="ECO:0000313" key="2">
    <source>
        <dbReference type="EMBL" id="SUE07223.1"/>
    </source>
</evidence>
<dbReference type="Proteomes" id="UP000254640">
    <property type="component" value="Unassembled WGS sequence"/>
</dbReference>
<dbReference type="GeneID" id="80429135"/>
<sequence>MKKSEMRSHRLLLAALILLYVVVYTLTGVALSLLDAPGRG</sequence>
<organism evidence="2 3">
    <name type="scientific">Enterobacter agglomerans</name>
    <name type="common">Erwinia herbicola</name>
    <name type="synonym">Pantoea agglomerans</name>
    <dbReference type="NCBI Taxonomy" id="549"/>
    <lineage>
        <taxon>Bacteria</taxon>
        <taxon>Pseudomonadati</taxon>
        <taxon>Pseudomonadota</taxon>
        <taxon>Gammaproteobacteria</taxon>
        <taxon>Enterobacterales</taxon>
        <taxon>Erwiniaceae</taxon>
        <taxon>Pantoea</taxon>
        <taxon>Pantoea agglomerans group</taxon>
    </lineage>
</organism>
<keyword evidence="1" id="KW-0812">Transmembrane</keyword>
<gene>
    <name evidence="2" type="ORF">NCTC9381_05993</name>
</gene>
<evidence type="ECO:0000313" key="3">
    <source>
        <dbReference type="Proteomes" id="UP000254640"/>
    </source>
</evidence>
<evidence type="ECO:0000256" key="1">
    <source>
        <dbReference type="SAM" id="Phobius"/>
    </source>
</evidence>
<name>A0A379LUM0_ENTAG</name>
<dbReference type="AlphaFoldDB" id="A0A379LUM0"/>
<reference evidence="2 3" key="1">
    <citation type="submission" date="2018-06" db="EMBL/GenBank/DDBJ databases">
        <authorList>
            <consortium name="Pathogen Informatics"/>
            <person name="Doyle S."/>
        </authorList>
    </citation>
    <scope>NUCLEOTIDE SEQUENCE [LARGE SCALE GENOMIC DNA]</scope>
    <source>
        <strain evidence="2 3">NCTC9381</strain>
    </source>
</reference>
<keyword evidence="1" id="KW-0472">Membrane</keyword>
<keyword evidence="1" id="KW-1133">Transmembrane helix</keyword>
<accession>A0A379LUM0</accession>
<feature type="transmembrane region" description="Helical" evidence="1">
    <location>
        <begin position="12"/>
        <end position="34"/>
    </location>
</feature>
<proteinExistence type="predicted"/>